<feature type="domain" description="MPN" evidence="2">
    <location>
        <begin position="198"/>
        <end position="335"/>
    </location>
</feature>
<organism evidence="3 4">
    <name type="scientific">Clavelina lepadiformis</name>
    <name type="common">Light-bulb sea squirt</name>
    <name type="synonym">Ascidia lepadiformis</name>
    <dbReference type="NCBI Taxonomy" id="159417"/>
    <lineage>
        <taxon>Eukaryota</taxon>
        <taxon>Metazoa</taxon>
        <taxon>Chordata</taxon>
        <taxon>Tunicata</taxon>
        <taxon>Ascidiacea</taxon>
        <taxon>Aplousobranchia</taxon>
        <taxon>Clavelinidae</taxon>
        <taxon>Clavelina</taxon>
    </lineage>
</organism>
<dbReference type="InterPro" id="IPR024682">
    <property type="entry name" value="Npl4_Ub-like_dom"/>
</dbReference>
<name>A0ABP0G315_CLALP</name>
<evidence type="ECO:0000313" key="4">
    <source>
        <dbReference type="Proteomes" id="UP001642483"/>
    </source>
</evidence>
<dbReference type="EMBL" id="CAWYQH010000099">
    <property type="protein sequence ID" value="CAK8685248.1"/>
    <property type="molecule type" value="Genomic_DNA"/>
</dbReference>
<comment type="caution">
    <text evidence="3">The sequence shown here is derived from an EMBL/GenBank/DDBJ whole genome shotgun (WGS) entry which is preliminary data.</text>
</comment>
<dbReference type="Pfam" id="PF05020">
    <property type="entry name" value="zf-NPL4"/>
    <property type="match status" value="1"/>
</dbReference>
<evidence type="ECO:0000259" key="2">
    <source>
        <dbReference type="PROSITE" id="PS50249"/>
    </source>
</evidence>
<evidence type="ECO:0000313" key="3">
    <source>
        <dbReference type="EMBL" id="CAK8685248.1"/>
    </source>
</evidence>
<accession>A0ABP0G315</accession>
<comment type="similarity">
    <text evidence="1">Belongs to the NPL4 family.</text>
</comment>
<keyword evidence="4" id="KW-1185">Reference proteome</keyword>
<dbReference type="InterPro" id="IPR007717">
    <property type="entry name" value="NPL4_C"/>
</dbReference>
<proteinExistence type="inferred from homology"/>
<sequence>MIIRIQSHIGTKRLETSSDEVLSSFYKKIEKLFVLEGKEWGLFLDRSGQKEIPKNSITQIKSTGLKHGDMVHLEIKKYNSKNIKEMVGKDLLEDEIDVELWKRDGRIKQSVNGQSMFKVENLPLEPWDESYLQEKQIKFMSFHAYMRQQTSGVDKGKYFKLEGIKAACKLNADAKHSAVDLPSALTLNRQKFRHVDNIMFENRHVVDRFLNYWRLSGHQRMGFLYGRYSPHADVPLGIKAEICAIYEPPQESTANSLVFHDNPHEEIVDHVAHELGLTKIGWVITDLIAENNSTGTVKNTRNVDTYFLSSEECITAATLQNKHLNPCRLARKNVYGSKFVTVVISGDKNSQISFEGYQVSNQCMSLVADNCLLPTLDAPELGYIRESNGDLIVSDVYYKEKDKYGNEITKLARPLPLEYLLVDVPTAFSIEPQFTCSNHTAEFPIAHRHYVGHTQSLSSLAKYLNQFGPNQLVDALSDFHVLLYLATNETLPFKEELDPLLKAVRSHDNDGVMQWSKCASWSTLMELMKHADEDSTGHISEAGGLDDDMREAIKRSLQMN</sequence>
<dbReference type="PIRSF" id="PIRSF010052">
    <property type="entry name" value="Polyub_prc_Npl4"/>
    <property type="match status" value="1"/>
</dbReference>
<evidence type="ECO:0000256" key="1">
    <source>
        <dbReference type="ARBA" id="ARBA00011025"/>
    </source>
</evidence>
<dbReference type="Pfam" id="PF11543">
    <property type="entry name" value="UN_NPL4"/>
    <property type="match status" value="1"/>
</dbReference>
<dbReference type="PROSITE" id="PS50249">
    <property type="entry name" value="MPN"/>
    <property type="match status" value="1"/>
</dbReference>
<dbReference type="Proteomes" id="UP001642483">
    <property type="component" value="Unassembled WGS sequence"/>
</dbReference>
<dbReference type="Gene3D" id="3.40.140.10">
    <property type="entry name" value="Cytidine Deaminase, domain 2"/>
    <property type="match status" value="1"/>
</dbReference>
<gene>
    <name evidence="3" type="ORF">CVLEPA_LOCUS16388</name>
</gene>
<dbReference type="Pfam" id="PF05021">
    <property type="entry name" value="NPL4"/>
    <property type="match status" value="1"/>
</dbReference>
<dbReference type="InterPro" id="IPR037518">
    <property type="entry name" value="MPN"/>
</dbReference>
<dbReference type="InterPro" id="IPR016563">
    <property type="entry name" value="Npl4"/>
</dbReference>
<dbReference type="PANTHER" id="PTHR12710">
    <property type="entry name" value="NUCLEAR PROTEIN LOCALIZATION 4"/>
    <property type="match status" value="1"/>
</dbReference>
<dbReference type="PANTHER" id="PTHR12710:SF0">
    <property type="entry name" value="NUCLEAR PROTEIN LOCALIZATION PROTEIN 4 HOMOLOG"/>
    <property type="match status" value="1"/>
</dbReference>
<dbReference type="CDD" id="cd08061">
    <property type="entry name" value="MPN_NPL4"/>
    <property type="match status" value="1"/>
</dbReference>
<reference evidence="3 4" key="1">
    <citation type="submission" date="2024-02" db="EMBL/GenBank/DDBJ databases">
        <authorList>
            <person name="Daric V."/>
            <person name="Darras S."/>
        </authorList>
    </citation>
    <scope>NUCLEOTIDE SEQUENCE [LARGE SCALE GENOMIC DNA]</scope>
</reference>
<dbReference type="Gene3D" id="3.10.20.90">
    <property type="entry name" value="Phosphatidylinositol 3-kinase Catalytic Subunit, Chain A, domain 1"/>
    <property type="match status" value="1"/>
</dbReference>
<protein>
    <recommendedName>
        <fullName evidence="2">MPN domain-containing protein</fullName>
    </recommendedName>
</protein>
<dbReference type="InterPro" id="IPR007716">
    <property type="entry name" value="NPL4_Zn-bd_put"/>
</dbReference>